<evidence type="ECO:0000256" key="4">
    <source>
        <dbReference type="ARBA" id="ARBA00022617"/>
    </source>
</evidence>
<dbReference type="GO" id="GO:0004497">
    <property type="term" value="F:monooxygenase activity"/>
    <property type="evidence" value="ECO:0007669"/>
    <property type="project" value="UniProtKB-KW"/>
</dbReference>
<keyword evidence="11" id="KW-0472">Membrane</keyword>
<evidence type="ECO:0000256" key="11">
    <source>
        <dbReference type="ARBA" id="ARBA00023136"/>
    </source>
</evidence>
<dbReference type="GeneID" id="14871853"/>
<dbReference type="InterPro" id="IPR002401">
    <property type="entry name" value="Cyt_P450_E_grp-I"/>
</dbReference>
<protein>
    <submittedName>
        <fullName evidence="14">Cytochrome P450 family protein</fullName>
    </submittedName>
</protein>
<evidence type="ECO:0000313" key="14">
    <source>
        <dbReference type="EMBL" id="EGG20162.1"/>
    </source>
</evidence>
<dbReference type="PANTHER" id="PTHR24303">
    <property type="entry name" value="HEME-BINDING MONOOXYGENASE FAMILY"/>
    <property type="match status" value="1"/>
</dbReference>
<keyword evidence="6 12" id="KW-0479">Metal-binding</keyword>
<dbReference type="STRING" id="1054147.F4PVZ8"/>
<evidence type="ECO:0000256" key="5">
    <source>
        <dbReference type="ARBA" id="ARBA00022692"/>
    </source>
</evidence>
<dbReference type="EMBL" id="GL883013">
    <property type="protein sequence ID" value="EGG20162.1"/>
    <property type="molecule type" value="Genomic_DNA"/>
</dbReference>
<keyword evidence="7" id="KW-1133">Transmembrane helix</keyword>
<evidence type="ECO:0000256" key="7">
    <source>
        <dbReference type="ARBA" id="ARBA00022989"/>
    </source>
</evidence>
<evidence type="ECO:0000313" key="15">
    <source>
        <dbReference type="Proteomes" id="UP000007797"/>
    </source>
</evidence>
<keyword evidence="8 13" id="KW-0560">Oxidoreductase</keyword>
<gene>
    <name evidence="14" type="primary">CYP555A1</name>
    <name evidence="14" type="ORF">DFA_07282</name>
</gene>
<dbReference type="Pfam" id="PF00067">
    <property type="entry name" value="p450"/>
    <property type="match status" value="1"/>
</dbReference>
<keyword evidence="15" id="KW-1185">Reference proteome</keyword>
<dbReference type="PRINTS" id="PR00463">
    <property type="entry name" value="EP450I"/>
</dbReference>
<dbReference type="PROSITE" id="PS00086">
    <property type="entry name" value="CYTOCHROME_P450"/>
    <property type="match status" value="1"/>
</dbReference>
<evidence type="ECO:0000256" key="9">
    <source>
        <dbReference type="ARBA" id="ARBA00023004"/>
    </source>
</evidence>
<keyword evidence="9 12" id="KW-0408">Iron</keyword>
<dbReference type="SUPFAM" id="SSF48264">
    <property type="entry name" value="Cytochrome P450"/>
    <property type="match status" value="1"/>
</dbReference>
<comment type="subcellular location">
    <subcellularLocation>
        <location evidence="2">Membrane</location>
        <topology evidence="2">Single-pass membrane protein</topology>
    </subcellularLocation>
</comment>
<dbReference type="KEGG" id="dfa:DFA_07282"/>
<dbReference type="GO" id="GO:0005506">
    <property type="term" value="F:iron ion binding"/>
    <property type="evidence" value="ECO:0007669"/>
    <property type="project" value="InterPro"/>
</dbReference>
<accession>F4PVZ8</accession>
<dbReference type="PRINTS" id="PR00385">
    <property type="entry name" value="P450"/>
</dbReference>
<evidence type="ECO:0000256" key="6">
    <source>
        <dbReference type="ARBA" id="ARBA00022723"/>
    </source>
</evidence>
<evidence type="ECO:0000256" key="1">
    <source>
        <dbReference type="ARBA" id="ARBA00001971"/>
    </source>
</evidence>
<comment type="similarity">
    <text evidence="3 13">Belongs to the cytochrome P450 family.</text>
</comment>
<keyword evidence="10 13" id="KW-0503">Monooxygenase</keyword>
<proteinExistence type="inferred from homology"/>
<keyword evidence="4 12" id="KW-0349">Heme</keyword>
<dbReference type="RefSeq" id="XP_004367145.1">
    <property type="nucleotide sequence ID" value="XM_004367088.1"/>
</dbReference>
<name>F4PVZ8_CACFS</name>
<evidence type="ECO:0000256" key="2">
    <source>
        <dbReference type="ARBA" id="ARBA00004167"/>
    </source>
</evidence>
<sequence length="475" mass="53687">MITSTLLVCAIILFLIGVWNRNFARKNSPPGPFKWPIVGNFLMMKGKAPHLFAKDLYLKYGPVVRIQIGDCSSVFLTEYDTIKEAFVDKPEIFAPRFPRASREKAFRGMSIIATSGEFHKKARGIASSHITQSRFKKLEEDISHEIELLCDALKETSNGGTLIDPHKYIKSCALNIIFKFLFGKSIRCDYGDNSTNQLVVEINQVVQIAARPFLQDFFPYLTKLLDGRPKVFFERFESLHEYTMSIVNERLKVYDGSTEPTDLLEEYIVRYKKGEIELDAIGFIMIDLILAGTDTSANTILFTISALCDNPDIQEKLFSELNGVIGDRLPHMTDKSALPYTNAVIKESLRRFSVAPLGLTHVATEDTEIRGYTIRKGDQIIQNLYATGLSPKEWNNPEEYDPSRFLNNDSTKYKTVFGCGPRVCLGMSLAESELFLIISTIFKTFKFKSDKRIGTDTIFGVTLSPVAYQVSVDTR</sequence>
<comment type="cofactor">
    <cofactor evidence="1 12">
        <name>heme</name>
        <dbReference type="ChEBI" id="CHEBI:30413"/>
    </cofactor>
</comment>
<dbReference type="GO" id="GO:0016020">
    <property type="term" value="C:membrane"/>
    <property type="evidence" value="ECO:0007669"/>
    <property type="project" value="UniProtKB-SubCell"/>
</dbReference>
<dbReference type="InterPro" id="IPR036396">
    <property type="entry name" value="Cyt_P450_sf"/>
</dbReference>
<dbReference type="InterPro" id="IPR017972">
    <property type="entry name" value="Cyt_P450_CS"/>
</dbReference>
<evidence type="ECO:0000256" key="8">
    <source>
        <dbReference type="ARBA" id="ARBA00023002"/>
    </source>
</evidence>
<dbReference type="PANTHER" id="PTHR24303:SF31">
    <property type="entry name" value="CYTOCHROME P450 307A1-RELATED"/>
    <property type="match status" value="1"/>
</dbReference>
<feature type="binding site" description="axial binding residue" evidence="12">
    <location>
        <position position="424"/>
    </location>
    <ligand>
        <name>heme</name>
        <dbReference type="ChEBI" id="CHEBI:30413"/>
    </ligand>
    <ligandPart>
        <name>Fe</name>
        <dbReference type="ChEBI" id="CHEBI:18248"/>
    </ligandPart>
</feature>
<evidence type="ECO:0000256" key="13">
    <source>
        <dbReference type="RuleBase" id="RU000461"/>
    </source>
</evidence>
<dbReference type="OrthoDB" id="1055148at2759"/>
<dbReference type="FunFam" id="1.10.630.10:FF:000078">
    <property type="entry name" value="Probable cytochrome P450 515A1"/>
    <property type="match status" value="1"/>
</dbReference>
<evidence type="ECO:0000256" key="12">
    <source>
        <dbReference type="PIRSR" id="PIRSR602401-1"/>
    </source>
</evidence>
<dbReference type="GO" id="GO:0016705">
    <property type="term" value="F:oxidoreductase activity, acting on paired donors, with incorporation or reduction of molecular oxygen"/>
    <property type="evidence" value="ECO:0007669"/>
    <property type="project" value="InterPro"/>
</dbReference>
<evidence type="ECO:0000256" key="10">
    <source>
        <dbReference type="ARBA" id="ARBA00023033"/>
    </source>
</evidence>
<keyword evidence="5" id="KW-0812">Transmembrane</keyword>
<organism evidence="14 15">
    <name type="scientific">Cavenderia fasciculata</name>
    <name type="common">Slime mold</name>
    <name type="synonym">Dictyostelium fasciculatum</name>
    <dbReference type="NCBI Taxonomy" id="261658"/>
    <lineage>
        <taxon>Eukaryota</taxon>
        <taxon>Amoebozoa</taxon>
        <taxon>Evosea</taxon>
        <taxon>Eumycetozoa</taxon>
        <taxon>Dictyostelia</taxon>
        <taxon>Acytosteliales</taxon>
        <taxon>Cavenderiaceae</taxon>
        <taxon>Cavenderia</taxon>
    </lineage>
</organism>
<dbReference type="CDD" id="cd20617">
    <property type="entry name" value="CYP1_2-like"/>
    <property type="match status" value="1"/>
</dbReference>
<dbReference type="Gene3D" id="1.10.630.10">
    <property type="entry name" value="Cytochrome P450"/>
    <property type="match status" value="1"/>
</dbReference>
<dbReference type="Proteomes" id="UP000007797">
    <property type="component" value="Unassembled WGS sequence"/>
</dbReference>
<dbReference type="GO" id="GO:0020037">
    <property type="term" value="F:heme binding"/>
    <property type="evidence" value="ECO:0007669"/>
    <property type="project" value="InterPro"/>
</dbReference>
<dbReference type="OMA" id="WTLGTLH"/>
<reference evidence="15" key="1">
    <citation type="journal article" date="2011" name="Genome Res.">
        <title>Phylogeny-wide analysis of social amoeba genomes highlights ancient origins for complex intercellular communication.</title>
        <authorList>
            <person name="Heidel A.J."/>
            <person name="Lawal H.M."/>
            <person name="Felder M."/>
            <person name="Schilde C."/>
            <person name="Helps N.R."/>
            <person name="Tunggal B."/>
            <person name="Rivero F."/>
            <person name="John U."/>
            <person name="Schleicher M."/>
            <person name="Eichinger L."/>
            <person name="Platzer M."/>
            <person name="Noegel A.A."/>
            <person name="Schaap P."/>
            <person name="Gloeckner G."/>
        </authorList>
    </citation>
    <scope>NUCLEOTIDE SEQUENCE [LARGE SCALE GENOMIC DNA]</scope>
    <source>
        <strain evidence="15">SH3</strain>
    </source>
</reference>
<dbReference type="AlphaFoldDB" id="F4PVZ8"/>
<dbReference type="InterPro" id="IPR001128">
    <property type="entry name" value="Cyt_P450"/>
</dbReference>
<evidence type="ECO:0000256" key="3">
    <source>
        <dbReference type="ARBA" id="ARBA00010617"/>
    </source>
</evidence>